<accession>A0A371GMD6</accession>
<dbReference type="AlphaFoldDB" id="A0A371GMD6"/>
<gene>
    <name evidence="2" type="ORF">CR513_26257</name>
</gene>
<dbReference type="InterPro" id="IPR002156">
    <property type="entry name" value="RNaseH_domain"/>
</dbReference>
<dbReference type="SUPFAM" id="SSF53098">
    <property type="entry name" value="Ribonuclease H-like"/>
    <property type="match status" value="1"/>
</dbReference>
<dbReference type="Proteomes" id="UP000257109">
    <property type="component" value="Unassembled WGS sequence"/>
</dbReference>
<dbReference type="Gene3D" id="3.30.420.10">
    <property type="entry name" value="Ribonuclease H-like superfamily/Ribonuclease H"/>
    <property type="match status" value="1"/>
</dbReference>
<keyword evidence="3" id="KW-1185">Reference proteome</keyword>
<proteinExistence type="predicted"/>
<dbReference type="OrthoDB" id="1426718at2759"/>
<dbReference type="GO" id="GO:0004523">
    <property type="term" value="F:RNA-DNA hybrid ribonuclease activity"/>
    <property type="evidence" value="ECO:0007669"/>
    <property type="project" value="InterPro"/>
</dbReference>
<dbReference type="InterPro" id="IPR012337">
    <property type="entry name" value="RNaseH-like_sf"/>
</dbReference>
<dbReference type="PANTHER" id="PTHR48475">
    <property type="entry name" value="RIBONUCLEASE H"/>
    <property type="match status" value="1"/>
</dbReference>
<organism evidence="2 3">
    <name type="scientific">Mucuna pruriens</name>
    <name type="common">Velvet bean</name>
    <name type="synonym">Dolichos pruriens</name>
    <dbReference type="NCBI Taxonomy" id="157652"/>
    <lineage>
        <taxon>Eukaryota</taxon>
        <taxon>Viridiplantae</taxon>
        <taxon>Streptophyta</taxon>
        <taxon>Embryophyta</taxon>
        <taxon>Tracheophyta</taxon>
        <taxon>Spermatophyta</taxon>
        <taxon>Magnoliopsida</taxon>
        <taxon>eudicotyledons</taxon>
        <taxon>Gunneridae</taxon>
        <taxon>Pentapetalae</taxon>
        <taxon>rosids</taxon>
        <taxon>fabids</taxon>
        <taxon>Fabales</taxon>
        <taxon>Fabaceae</taxon>
        <taxon>Papilionoideae</taxon>
        <taxon>50 kb inversion clade</taxon>
        <taxon>NPAAA clade</taxon>
        <taxon>indigoferoid/millettioid clade</taxon>
        <taxon>Phaseoleae</taxon>
        <taxon>Mucuna</taxon>
    </lineage>
</organism>
<evidence type="ECO:0000259" key="1">
    <source>
        <dbReference type="Pfam" id="PF13456"/>
    </source>
</evidence>
<reference evidence="2" key="1">
    <citation type="submission" date="2018-05" db="EMBL/GenBank/DDBJ databases">
        <title>Draft genome of Mucuna pruriens seed.</title>
        <authorList>
            <person name="Nnadi N.E."/>
            <person name="Vos R."/>
            <person name="Hasami M.H."/>
            <person name="Devisetty U.K."/>
            <person name="Aguiy J.C."/>
        </authorList>
    </citation>
    <scope>NUCLEOTIDE SEQUENCE [LARGE SCALE GENOMIC DNA]</scope>
    <source>
        <strain evidence="2">JCA_2017</strain>
    </source>
</reference>
<evidence type="ECO:0000313" key="2">
    <source>
        <dbReference type="EMBL" id="RDX91718.1"/>
    </source>
</evidence>
<evidence type="ECO:0000313" key="3">
    <source>
        <dbReference type="Proteomes" id="UP000257109"/>
    </source>
</evidence>
<comment type="caution">
    <text evidence="2">The sequence shown here is derived from an EMBL/GenBank/DDBJ whole genome shotgun (WGS) entry which is preliminary data.</text>
</comment>
<sequence length="74" mass="8262">MLFDGASNALGQGISVVFISPNDHYFPFTTRLGFNCTNNMVEYEAYTMGITMVIEYQVNILEVYGDSALVINQL</sequence>
<dbReference type="EMBL" id="QJKJ01005048">
    <property type="protein sequence ID" value="RDX91718.1"/>
    <property type="molecule type" value="Genomic_DNA"/>
</dbReference>
<dbReference type="InterPro" id="IPR036397">
    <property type="entry name" value="RNaseH_sf"/>
</dbReference>
<dbReference type="Pfam" id="PF13456">
    <property type="entry name" value="RVT_3"/>
    <property type="match status" value="1"/>
</dbReference>
<feature type="domain" description="RNase H type-1" evidence="1">
    <location>
        <begin position="11"/>
        <end position="74"/>
    </location>
</feature>
<dbReference type="PANTHER" id="PTHR48475:SF1">
    <property type="entry name" value="RNASE H TYPE-1 DOMAIN-CONTAINING PROTEIN"/>
    <property type="match status" value="1"/>
</dbReference>
<feature type="non-terminal residue" evidence="2">
    <location>
        <position position="1"/>
    </location>
</feature>
<protein>
    <recommendedName>
        <fullName evidence="1">RNase H type-1 domain-containing protein</fullName>
    </recommendedName>
</protein>
<dbReference type="GO" id="GO:0003676">
    <property type="term" value="F:nucleic acid binding"/>
    <property type="evidence" value="ECO:0007669"/>
    <property type="project" value="InterPro"/>
</dbReference>
<name>A0A371GMD6_MUCPR</name>